<dbReference type="EMBL" id="PKPP01002144">
    <property type="protein sequence ID" value="PWA77316.1"/>
    <property type="molecule type" value="Genomic_DNA"/>
</dbReference>
<evidence type="ECO:0000313" key="1">
    <source>
        <dbReference type="EMBL" id="PWA77316.1"/>
    </source>
</evidence>
<protein>
    <submittedName>
        <fullName evidence="1">Uncharacterized protein</fullName>
    </submittedName>
</protein>
<sequence length="113" mass="13295">MANNGKGKSIYIGTEEEEWDKVLSNSYLLDLVLEGYGGEPIEEHGSYKQIPPKFRKQILTWLRKQNGYYEMLLERISRLEVAFKYLKDMKDKREQELKKKKKRVDAEGSGSNY</sequence>
<reference evidence="1 2" key="1">
    <citation type="journal article" date="2018" name="Mol. Plant">
        <title>The genome of Artemisia annua provides insight into the evolution of Asteraceae family and artemisinin biosynthesis.</title>
        <authorList>
            <person name="Shen Q."/>
            <person name="Zhang L."/>
            <person name="Liao Z."/>
            <person name="Wang S."/>
            <person name="Yan T."/>
            <person name="Shi P."/>
            <person name="Liu M."/>
            <person name="Fu X."/>
            <person name="Pan Q."/>
            <person name="Wang Y."/>
            <person name="Lv Z."/>
            <person name="Lu X."/>
            <person name="Zhang F."/>
            <person name="Jiang W."/>
            <person name="Ma Y."/>
            <person name="Chen M."/>
            <person name="Hao X."/>
            <person name="Li L."/>
            <person name="Tang Y."/>
            <person name="Lv G."/>
            <person name="Zhou Y."/>
            <person name="Sun X."/>
            <person name="Brodelius P.E."/>
            <person name="Rose J.K.C."/>
            <person name="Tang K."/>
        </authorList>
    </citation>
    <scope>NUCLEOTIDE SEQUENCE [LARGE SCALE GENOMIC DNA]</scope>
    <source>
        <strain evidence="2">cv. Huhao1</strain>
        <tissue evidence="1">Leaf</tissue>
    </source>
</reference>
<comment type="caution">
    <text evidence="1">The sequence shown here is derived from an EMBL/GenBank/DDBJ whole genome shotgun (WGS) entry which is preliminary data.</text>
</comment>
<organism evidence="1 2">
    <name type="scientific">Artemisia annua</name>
    <name type="common">Sweet wormwood</name>
    <dbReference type="NCBI Taxonomy" id="35608"/>
    <lineage>
        <taxon>Eukaryota</taxon>
        <taxon>Viridiplantae</taxon>
        <taxon>Streptophyta</taxon>
        <taxon>Embryophyta</taxon>
        <taxon>Tracheophyta</taxon>
        <taxon>Spermatophyta</taxon>
        <taxon>Magnoliopsida</taxon>
        <taxon>eudicotyledons</taxon>
        <taxon>Gunneridae</taxon>
        <taxon>Pentapetalae</taxon>
        <taxon>asterids</taxon>
        <taxon>campanulids</taxon>
        <taxon>Asterales</taxon>
        <taxon>Asteraceae</taxon>
        <taxon>Asteroideae</taxon>
        <taxon>Anthemideae</taxon>
        <taxon>Artemisiinae</taxon>
        <taxon>Artemisia</taxon>
    </lineage>
</organism>
<evidence type="ECO:0000313" key="2">
    <source>
        <dbReference type="Proteomes" id="UP000245207"/>
    </source>
</evidence>
<name>A0A2U1NUY4_ARTAN</name>
<proteinExistence type="predicted"/>
<keyword evidence="2" id="KW-1185">Reference proteome</keyword>
<accession>A0A2U1NUY4</accession>
<dbReference type="AlphaFoldDB" id="A0A2U1NUY4"/>
<gene>
    <name evidence="1" type="ORF">CTI12_AA225240</name>
</gene>
<dbReference type="Proteomes" id="UP000245207">
    <property type="component" value="Unassembled WGS sequence"/>
</dbReference>